<accession>A0A0M8JQG1</accession>
<dbReference type="CDD" id="cd00383">
    <property type="entry name" value="trans_reg_C"/>
    <property type="match status" value="1"/>
</dbReference>
<evidence type="ECO:0000256" key="7">
    <source>
        <dbReference type="ARBA" id="ARBA00023163"/>
    </source>
</evidence>
<keyword evidence="7" id="KW-0804">Transcription</keyword>
<dbReference type="SUPFAM" id="SSF52172">
    <property type="entry name" value="CheY-like"/>
    <property type="match status" value="1"/>
</dbReference>
<dbReference type="EMBL" id="LGCM01000034">
    <property type="protein sequence ID" value="KPL82230.1"/>
    <property type="molecule type" value="Genomic_DNA"/>
</dbReference>
<dbReference type="InterPro" id="IPR001789">
    <property type="entry name" value="Sig_transdc_resp-reg_receiver"/>
</dbReference>
<keyword evidence="14" id="KW-1185">Reference proteome</keyword>
<dbReference type="GO" id="GO:0045893">
    <property type="term" value="P:positive regulation of DNA-templated transcription"/>
    <property type="evidence" value="ECO:0007669"/>
    <property type="project" value="UniProtKB-ARBA"/>
</dbReference>
<dbReference type="Gene3D" id="1.10.10.10">
    <property type="entry name" value="Winged helix-like DNA-binding domain superfamily/Winged helix DNA-binding domain"/>
    <property type="match status" value="1"/>
</dbReference>
<dbReference type="FunFam" id="3.40.50.2300:FF:000021">
    <property type="entry name" value="Two-component system response regulator KdpE"/>
    <property type="match status" value="1"/>
</dbReference>
<evidence type="ECO:0000256" key="2">
    <source>
        <dbReference type="ARBA" id="ARBA00022490"/>
    </source>
</evidence>
<evidence type="ECO:0000259" key="10">
    <source>
        <dbReference type="PROSITE" id="PS50110"/>
    </source>
</evidence>
<evidence type="ECO:0000256" key="6">
    <source>
        <dbReference type="ARBA" id="ARBA00023125"/>
    </source>
</evidence>
<evidence type="ECO:0000313" key="12">
    <source>
        <dbReference type="EMBL" id="GAP19452.1"/>
    </source>
</evidence>
<evidence type="ECO:0000256" key="1">
    <source>
        <dbReference type="ARBA" id="ARBA00004496"/>
    </source>
</evidence>
<evidence type="ECO:0000256" key="5">
    <source>
        <dbReference type="ARBA" id="ARBA00023015"/>
    </source>
</evidence>
<dbReference type="STRING" id="229921.ADN01_08990"/>
<dbReference type="InterPro" id="IPR036388">
    <property type="entry name" value="WH-like_DNA-bd_sf"/>
</dbReference>
<dbReference type="InterPro" id="IPR001867">
    <property type="entry name" value="OmpR/PhoB-type_DNA-bd"/>
</dbReference>
<reference evidence="12" key="1">
    <citation type="journal article" date="2015" name="Genome Announc.">
        <title>Draft Genome Sequences of Anaerolinea thermolimosa IMO-1, Bellilinea caldifistulae GOMI-1, Leptolinea tardivitalis YMTK-2, Levilinea saccharolytica KIBI-1, Longilinea arvoryzae KOME-1, Previously Described as Members of the Class Anaerolineae (Chloroflexi).</title>
        <authorList>
            <person name="Matsuura N."/>
            <person name="Tourlousse M.D."/>
            <person name="Ohashi A."/>
            <person name="Hugenholtz P."/>
            <person name="Sekiguchi Y."/>
        </authorList>
    </citation>
    <scope>NUCLEOTIDE SEQUENCE</scope>
    <source>
        <strain evidence="12">KIBI-1</strain>
    </source>
</reference>
<keyword evidence="2" id="KW-0963">Cytoplasm</keyword>
<dbReference type="CDD" id="cd17620">
    <property type="entry name" value="REC_OmpR_KdpE-like"/>
    <property type="match status" value="1"/>
</dbReference>
<dbReference type="InterPro" id="IPR039420">
    <property type="entry name" value="WalR-like"/>
</dbReference>
<evidence type="ECO:0000259" key="11">
    <source>
        <dbReference type="PROSITE" id="PS51755"/>
    </source>
</evidence>
<keyword evidence="5" id="KW-0805">Transcription regulation</keyword>
<dbReference type="Gene3D" id="6.10.250.690">
    <property type="match status" value="1"/>
</dbReference>
<evidence type="ECO:0000256" key="3">
    <source>
        <dbReference type="ARBA" id="ARBA00022553"/>
    </source>
</evidence>
<dbReference type="GO" id="GO:0032993">
    <property type="term" value="C:protein-DNA complex"/>
    <property type="evidence" value="ECO:0007669"/>
    <property type="project" value="TreeGrafter"/>
</dbReference>
<evidence type="ECO:0000256" key="4">
    <source>
        <dbReference type="ARBA" id="ARBA00023012"/>
    </source>
</evidence>
<dbReference type="AlphaFoldDB" id="A0A0M8JQG1"/>
<keyword evidence="3 8" id="KW-0597">Phosphoprotein</keyword>
<dbReference type="GO" id="GO:0005829">
    <property type="term" value="C:cytosol"/>
    <property type="evidence" value="ECO:0007669"/>
    <property type="project" value="TreeGrafter"/>
</dbReference>
<dbReference type="GO" id="GO:0000156">
    <property type="term" value="F:phosphorelay response regulator activity"/>
    <property type="evidence" value="ECO:0007669"/>
    <property type="project" value="TreeGrafter"/>
</dbReference>
<feature type="DNA-binding region" description="OmpR/PhoB-type" evidence="9">
    <location>
        <begin position="130"/>
        <end position="229"/>
    </location>
</feature>
<dbReference type="PANTHER" id="PTHR48111">
    <property type="entry name" value="REGULATOR OF RPOS"/>
    <property type="match status" value="1"/>
</dbReference>
<feature type="domain" description="OmpR/PhoB-type" evidence="11">
    <location>
        <begin position="130"/>
        <end position="229"/>
    </location>
</feature>
<proteinExistence type="predicted"/>
<name>A0A0M8JQG1_9CHLR</name>
<feature type="modified residue" description="4-aspartylphosphate" evidence="8">
    <location>
        <position position="56"/>
    </location>
</feature>
<dbReference type="Pfam" id="PF00072">
    <property type="entry name" value="Response_reg"/>
    <property type="match status" value="1"/>
</dbReference>
<dbReference type="RefSeq" id="WP_062419729.1">
    <property type="nucleotide sequence ID" value="NZ_BBXZ01000177.1"/>
</dbReference>
<dbReference type="PROSITE" id="PS51755">
    <property type="entry name" value="OMPR_PHOB"/>
    <property type="match status" value="1"/>
</dbReference>
<evidence type="ECO:0000313" key="13">
    <source>
        <dbReference type="EMBL" id="KPL82230.1"/>
    </source>
</evidence>
<keyword evidence="6 9" id="KW-0238">DNA-binding</keyword>
<dbReference type="Gene3D" id="3.40.50.2300">
    <property type="match status" value="1"/>
</dbReference>
<dbReference type="InterPro" id="IPR011006">
    <property type="entry name" value="CheY-like_superfamily"/>
</dbReference>
<protein>
    <submittedName>
        <fullName evidence="13">Fis family transcriptional regulator</fullName>
    </submittedName>
    <submittedName>
        <fullName evidence="12">Response regulator consisting of a CheY-like receiver domain and a winged-helix DNA-binding domain</fullName>
    </submittedName>
</protein>
<dbReference type="OrthoDB" id="9790454at2"/>
<sequence>MEETGVRILVVDDERAIRRFLRASLSAHGHTILEAAAGREALSAVAEQRPDIIFLDLGLPDMDGVEVTRQIREWSDTPIIILSVRDREADKIAALEAGADDYLVKPFGMGELMVRMRAVLRRVWQAHRQEAVFQSGELKVDYTRRRVWVGEREVNLTPTEYDLLKLLAQNAGKVLTHPHMIQKIWGSDLIGADHLLRVNISNLRKKLEADPARPQYILTEAAVGYRLRLE</sequence>
<evidence type="ECO:0000256" key="8">
    <source>
        <dbReference type="PROSITE-ProRule" id="PRU00169"/>
    </source>
</evidence>
<gene>
    <name evidence="13" type="ORF">ADN01_08990</name>
    <name evidence="12" type="ORF">LSAC_03354</name>
</gene>
<dbReference type="PANTHER" id="PTHR48111:SF50">
    <property type="entry name" value="KDP OPERON TRANSCRIPTIONAL REGULATORY PROTEIN KDPE"/>
    <property type="match status" value="1"/>
</dbReference>
<dbReference type="Pfam" id="PF00486">
    <property type="entry name" value="Trans_reg_C"/>
    <property type="match status" value="1"/>
</dbReference>
<feature type="domain" description="Response regulatory" evidence="10">
    <location>
        <begin position="7"/>
        <end position="120"/>
    </location>
</feature>
<organism evidence="12">
    <name type="scientific">Levilinea saccharolytica</name>
    <dbReference type="NCBI Taxonomy" id="229921"/>
    <lineage>
        <taxon>Bacteria</taxon>
        <taxon>Bacillati</taxon>
        <taxon>Chloroflexota</taxon>
        <taxon>Anaerolineae</taxon>
        <taxon>Anaerolineales</taxon>
        <taxon>Anaerolineaceae</taxon>
        <taxon>Levilinea</taxon>
    </lineage>
</organism>
<dbReference type="Proteomes" id="UP000050501">
    <property type="component" value="Unassembled WGS sequence"/>
</dbReference>
<comment type="subcellular location">
    <subcellularLocation>
        <location evidence="1">Cytoplasm</location>
    </subcellularLocation>
</comment>
<dbReference type="GO" id="GO:0042802">
    <property type="term" value="F:identical protein binding"/>
    <property type="evidence" value="ECO:0007669"/>
    <property type="project" value="UniProtKB-ARBA"/>
</dbReference>
<dbReference type="EMBL" id="DF967975">
    <property type="protein sequence ID" value="GAP19452.1"/>
    <property type="molecule type" value="Genomic_DNA"/>
</dbReference>
<evidence type="ECO:0000256" key="9">
    <source>
        <dbReference type="PROSITE-ProRule" id="PRU01091"/>
    </source>
</evidence>
<dbReference type="SMART" id="SM00862">
    <property type="entry name" value="Trans_reg_C"/>
    <property type="match status" value="1"/>
</dbReference>
<dbReference type="SMART" id="SM00448">
    <property type="entry name" value="REC"/>
    <property type="match status" value="1"/>
</dbReference>
<evidence type="ECO:0000313" key="14">
    <source>
        <dbReference type="Proteomes" id="UP000050501"/>
    </source>
</evidence>
<keyword evidence="4" id="KW-0902">Two-component regulatory system</keyword>
<dbReference type="PATRIC" id="fig|229921.5.peg.1814"/>
<reference evidence="13 14" key="2">
    <citation type="submission" date="2015-07" db="EMBL/GenBank/DDBJ databases">
        <title>Genome sequence of Levilinea saccharolytica DSM 16555.</title>
        <authorList>
            <person name="Hemp J."/>
            <person name="Ward L.M."/>
            <person name="Pace L.A."/>
            <person name="Fischer W.W."/>
        </authorList>
    </citation>
    <scope>NUCLEOTIDE SEQUENCE [LARGE SCALE GENOMIC DNA]</scope>
    <source>
        <strain evidence="13 14">KIBI-1</strain>
    </source>
</reference>
<dbReference type="PROSITE" id="PS50110">
    <property type="entry name" value="RESPONSE_REGULATORY"/>
    <property type="match status" value="1"/>
</dbReference>
<dbReference type="GO" id="GO:0000987">
    <property type="term" value="F:cis-regulatory region sequence-specific DNA binding"/>
    <property type="evidence" value="ECO:0007669"/>
    <property type="project" value="UniProtKB-ARBA"/>
</dbReference>